<name>F2IVC2_POLGS</name>
<dbReference type="RefSeq" id="WP_013654938.1">
    <property type="nucleotide sequence ID" value="NC_015259.1"/>
</dbReference>
<dbReference type="eggNOG" id="ENOG5033AZ6">
    <property type="taxonomic scope" value="Bacteria"/>
</dbReference>
<proteinExistence type="predicted"/>
<dbReference type="OrthoDB" id="8020021at2"/>
<keyword evidence="3" id="KW-1185">Reference proteome</keyword>
<evidence type="ECO:0000256" key="1">
    <source>
        <dbReference type="SAM" id="MobiDB-lite"/>
    </source>
</evidence>
<feature type="region of interest" description="Disordered" evidence="1">
    <location>
        <begin position="51"/>
        <end position="74"/>
    </location>
</feature>
<dbReference type="KEGG" id="pgv:SL003B_4223"/>
<feature type="region of interest" description="Disordered" evidence="1">
    <location>
        <begin position="1"/>
        <end position="29"/>
    </location>
</feature>
<dbReference type="HOGENOM" id="CLU_2720178_0_0_5"/>
<protein>
    <submittedName>
        <fullName evidence="2">Hypothetical conserved protein</fullName>
    </submittedName>
</protein>
<accession>F2IVC2</accession>
<reference evidence="2 3" key="1">
    <citation type="journal article" date="2011" name="J. Bacteriol.">
        <title>Complete genome sequence of Polymorphum gilvum SL003B-26A1T, a crude oil-degrading bacterium from oil-polluted saline soil.</title>
        <authorList>
            <person name="Li S.G."/>
            <person name="Tang Y.Q."/>
            <person name="Nie Y."/>
            <person name="Cai M."/>
            <person name="Wu X.L."/>
        </authorList>
    </citation>
    <scope>NUCLEOTIDE SEQUENCE [LARGE SCALE GENOMIC DNA]</scope>
    <source>
        <strain evidence="3">LMG 25793 / CGMCC 1.9160 / SL003B-26A1</strain>
    </source>
</reference>
<evidence type="ECO:0000313" key="2">
    <source>
        <dbReference type="EMBL" id="ADZ72640.1"/>
    </source>
</evidence>
<dbReference type="AlphaFoldDB" id="F2IVC2"/>
<gene>
    <name evidence="2" type="ordered locus">SL003B_4223</name>
</gene>
<dbReference type="PATRIC" id="fig|991905.3.peg.4354"/>
<feature type="compositionally biased region" description="Polar residues" evidence="1">
    <location>
        <begin position="65"/>
        <end position="74"/>
    </location>
</feature>
<sequence length="74" mass="8530">MSTHRYAIGQSVRLNTGTGGPSRSGDTYRITATLPTRDNYPQYRIRNDDERHDRVASEDTLEAVKTQQPFFRTR</sequence>
<evidence type="ECO:0000313" key="3">
    <source>
        <dbReference type="Proteomes" id="UP000008130"/>
    </source>
</evidence>
<organism evidence="2 3">
    <name type="scientific">Polymorphum gilvum (strain LMG 25793 / CGMCC 1.9160 / SL003B-26A1)</name>
    <dbReference type="NCBI Taxonomy" id="991905"/>
    <lineage>
        <taxon>Bacteria</taxon>
        <taxon>Pseudomonadati</taxon>
        <taxon>Pseudomonadota</taxon>
        <taxon>Alphaproteobacteria</taxon>
        <taxon>Rhodobacterales</taxon>
        <taxon>Paracoccaceae</taxon>
        <taxon>Polymorphum</taxon>
    </lineage>
</organism>
<dbReference type="EMBL" id="CP002568">
    <property type="protein sequence ID" value="ADZ72640.1"/>
    <property type="molecule type" value="Genomic_DNA"/>
</dbReference>
<dbReference type="Proteomes" id="UP000008130">
    <property type="component" value="Chromosome"/>
</dbReference>